<dbReference type="GO" id="GO:0004798">
    <property type="term" value="F:dTMP kinase activity"/>
    <property type="evidence" value="ECO:0007669"/>
    <property type="project" value="UniProtKB-EC"/>
</dbReference>
<evidence type="ECO:0000313" key="3">
    <source>
        <dbReference type="Proteomes" id="UP000196240"/>
    </source>
</evidence>
<dbReference type="Gene3D" id="3.40.50.300">
    <property type="entry name" value="P-loop containing nucleotide triphosphate hydrolases"/>
    <property type="match status" value="2"/>
</dbReference>
<dbReference type="Proteomes" id="UP000196240">
    <property type="component" value="Unassembled WGS sequence"/>
</dbReference>
<dbReference type="RefSeq" id="WP_087011225.1">
    <property type="nucleotide sequence ID" value="NZ_FUUY01000002.1"/>
</dbReference>
<dbReference type="AlphaFoldDB" id="A0A1R7Q9V3"/>
<dbReference type="Pfam" id="PF03976">
    <property type="entry name" value="PPK2"/>
    <property type="match status" value="2"/>
</dbReference>
<proteinExistence type="predicted"/>
<dbReference type="PANTHER" id="PTHR34383:SF3">
    <property type="entry name" value="POLYPHOSPHATE:AMP PHOSPHOTRANSFERASE"/>
    <property type="match status" value="1"/>
</dbReference>
<protein>
    <submittedName>
        <fullName evidence="2">Thymidylate kinase</fullName>
        <ecNumber evidence="2">2.7.4.9</ecNumber>
    </submittedName>
</protein>
<evidence type="ECO:0000259" key="1">
    <source>
        <dbReference type="Pfam" id="PF03976"/>
    </source>
</evidence>
<keyword evidence="2" id="KW-0808">Transferase</keyword>
<reference evidence="2 3" key="1">
    <citation type="submission" date="2017-02" db="EMBL/GenBank/DDBJ databases">
        <authorList>
            <person name="Peterson S.W."/>
        </authorList>
    </citation>
    <scope>NUCLEOTIDE SEQUENCE [LARGE SCALE GENOMIC DNA]</scope>
    <source>
        <strain evidence="2">C6</strain>
    </source>
</reference>
<keyword evidence="2" id="KW-0418">Kinase</keyword>
<organism evidence="2 3">
    <name type="scientific">Acinetobacter johnsonii</name>
    <dbReference type="NCBI Taxonomy" id="40214"/>
    <lineage>
        <taxon>Bacteria</taxon>
        <taxon>Pseudomonadati</taxon>
        <taxon>Pseudomonadota</taxon>
        <taxon>Gammaproteobacteria</taxon>
        <taxon>Moraxellales</taxon>
        <taxon>Moraxellaceae</taxon>
        <taxon>Acinetobacter</taxon>
    </lineage>
</organism>
<evidence type="ECO:0000313" key="2">
    <source>
        <dbReference type="EMBL" id="SJX21038.1"/>
    </source>
</evidence>
<dbReference type="SUPFAM" id="SSF52540">
    <property type="entry name" value="P-loop containing nucleoside triphosphate hydrolases"/>
    <property type="match status" value="1"/>
</dbReference>
<dbReference type="PANTHER" id="PTHR34383">
    <property type="entry name" value="POLYPHOSPHATE:AMP PHOSPHOTRANSFERASE-RELATED"/>
    <property type="match status" value="1"/>
</dbReference>
<gene>
    <name evidence="2" type="primary">tmk_2</name>
    <name evidence="2" type="ORF">ACNJC6_00644</name>
</gene>
<accession>A0A1R7Q9V3</accession>
<name>A0A1R7Q9V3_ACIJO</name>
<dbReference type="InterPro" id="IPR022488">
    <property type="entry name" value="PPK2-related"/>
</dbReference>
<feature type="domain" description="Polyphosphate kinase-2-related" evidence="1">
    <location>
        <begin position="23"/>
        <end position="219"/>
    </location>
</feature>
<feature type="domain" description="Polyphosphate kinase-2-related" evidence="1">
    <location>
        <begin position="253"/>
        <end position="472"/>
    </location>
</feature>
<dbReference type="InterPro" id="IPR027417">
    <property type="entry name" value="P-loop_NTPase"/>
</dbReference>
<dbReference type="EMBL" id="FUUY01000002">
    <property type="protein sequence ID" value="SJX21038.1"/>
    <property type="molecule type" value="Genomic_DNA"/>
</dbReference>
<dbReference type="EC" id="2.7.4.9" evidence="2"/>
<sequence>MDTETIASTVLNEEQLSLDLIEAQYALMNTRDQSNAKSLVILVSGIELAGKGEAVKQLREWVDPRFLYVKADPPHLFNLKQPFWQPYTRFVPAEGQIMVWFGNWYGDLLATAMHASKPLDDTLFDEYVSNMRAFEQDLKNNNVDVLKVWFDLSWKSLQKRLDDMDPSEVHWHKLHGLDWRNKKQYDTLQKLRTRFTDDWQIIDGEDEDLRNHNFAQAILTALRHCPEHEKKAALKWQQAPIPDILTQFEAPQAEDANYKVELKKLTKQVADAIRCDDRKVVIAFEGMDAAGKGGAIKRIVKKLDPREYEIHTIAAPEKYELRRPYQWRFWSKLQSDDITIFDRTWYGRVLVERVEGFATEVEWQRAYAEINRFEKNLSNSQTVLIKFWLAIDKDEQAARFKARESTPHKRFKITEEDWRNRDKWDDYLKAAADMFAHTDTGYAPWYIISTNDKQQARIEVLRAILKQLKADRDTD</sequence>